<dbReference type="InterPro" id="IPR016024">
    <property type="entry name" value="ARM-type_fold"/>
</dbReference>
<organism evidence="8 9">
    <name type="scientific">Lepidopterella palustris CBS 459.81</name>
    <dbReference type="NCBI Taxonomy" id="1314670"/>
    <lineage>
        <taxon>Eukaryota</taxon>
        <taxon>Fungi</taxon>
        <taxon>Dikarya</taxon>
        <taxon>Ascomycota</taxon>
        <taxon>Pezizomycotina</taxon>
        <taxon>Dothideomycetes</taxon>
        <taxon>Pleosporomycetidae</taxon>
        <taxon>Mytilinidiales</taxon>
        <taxon>Argynnaceae</taxon>
        <taxon>Lepidopterella</taxon>
    </lineage>
</organism>
<comment type="similarity">
    <text evidence="1">Belongs to the MON2 family.</text>
</comment>
<gene>
    <name evidence="8" type="ORF">K432DRAFT_427690</name>
</gene>
<dbReference type="GO" id="GO:0015031">
    <property type="term" value="P:protein transport"/>
    <property type="evidence" value="ECO:0007669"/>
    <property type="project" value="UniProtKB-KW"/>
</dbReference>
<feature type="domain" description="Mon2 C-terminal" evidence="6">
    <location>
        <begin position="1005"/>
        <end position="1205"/>
    </location>
</feature>
<evidence type="ECO:0000256" key="3">
    <source>
        <dbReference type="ARBA" id="ARBA00022927"/>
    </source>
</evidence>
<evidence type="ECO:0000313" key="8">
    <source>
        <dbReference type="EMBL" id="OCK77869.1"/>
    </source>
</evidence>
<dbReference type="EMBL" id="KV745095">
    <property type="protein sequence ID" value="OCK77869.1"/>
    <property type="molecule type" value="Genomic_DNA"/>
</dbReference>
<accession>A0A8E2JDB7</accession>
<dbReference type="GO" id="GO:0005794">
    <property type="term" value="C:Golgi apparatus"/>
    <property type="evidence" value="ECO:0007669"/>
    <property type="project" value="UniProtKB-ARBA"/>
</dbReference>
<protein>
    <recommendedName>
        <fullName evidence="10">Endosomal peripheral membrane protein</fullName>
    </recommendedName>
</protein>
<sequence length="1698" mass="186109">MTAQILSSELANLVQESKRKNTELRNAAEKSLQDLKALPATSESQLAADLNRRPQFISPFLIACGTHNVKFATSAVACLQRLAVTRALPRERLREVLDAFRECSALGLEIQLKILQALPSLLQNYSNELRGELLSSILQVCSSLQNVKNPAVSNTAAATLQQLVISVFDKVAVEDERSLEIPTVAEVPRDDGVVPVRTAAHDAYKVFHDLCIMTEGGKPEFVRFSPISPASGLELIESVLTNHGQVFSNHPEQGHILRSLLMPLIIRSLSERLTFPITLRVIRILHVLIRHHLAVMPSECEIALGLLNHMLDPEASPPWKRALCMEVFRGLYSDPALVLEIYGQYDEKEGKKLILRDNLAAFVRLSTEKPAIIGLGHHSTAPATQGMNKDSPSEQAVVEAGAIAGVIGGPIGGSSNTGISTQWSTLRTPCLDHLDKSEPPNLPETYIYGLALTCINNLSESLAKFILPLTVHVEGKGKKKPKMQDITDQEVPIPTQSEAQDQDGGSQRLSRTQSYRTRTVPINPLSLEHHSSYRGIKTTADLISECWPAVLATCSTFLNAALDADYYRALVRSIQKFTQVAGLLRLSTPRDAFLTTLGKAAVPSNVLTANVSSTKTPSLESPSIFSNAKGLLSVDSLVSQASTLSMDKNRRTSMDMGNPTLSTRNLLCLRALLNLAIALGPTLGSAWSIIFETLQQADMVMAASFTKIGGRDARGAIPAGYRNDGDAASQNIGSETAAVQAAATRLFESTVDFPNDSFVNVLEALCQLLHGKFLQSNTTRTSGGAFRSVVHQRRVGSVSGISINTESNAQDYVFALSKVADLATLNQSRLAHFNATESGWDVLMKELVSICANPMIANSARLLAADIISRTVKDIAGFSMAELVEQRSEIQDRVLSALQLQISTLYSNQSDDEELADEADVEVHQVALEALKSVMEQCGESLTAGWGSVFAVLLSAFGTRNYDPAGEESVKDVGDEESWSLQPAQIISKRLARSAFGSVHLVCSDFLAAVPDNSIPTLLELLMRFCSQQEDLNMSLTTITFFWNVSDFLHNRIDMSSLANVVNITAEDTNICHEIEIAARRGSLPALWLDVLLHLTTVTIDVRLEVRNGAIHTILRIFSNYVDQLSPEAWMLCMRAVLFKMVEANATAQAMVRLSDRKGSVDDIKNWNETTKVLLNAITSLLGAYMDTITNSTDFGSAWRSMLGFFSRYFGCGSHSLGASVFTTITGVLSKMEDGNKIGATALLETADLWSQYFNHRTLWRNEIEENQEAFVAYAQAFKEIYRLTKDTLAPERVLEMIAHLEDCIMESNKVAYSSDVDYPTSLQSQVMECLGVVQSDIPGAPPFLVKLLARFTALPFTAAAANPQRQGPTFVALSKASMTLLQSLTIKHIAQEEIFTSGAFDFALTSLAKPIMQKYTWQLEGRKTKTWQKATSTTLAILKPALLQVRALSVKKEITKAIWDQITNIADGIAKADIESASSSTPFEMDEDFDVKSLTALRDMITPSLGAPGIPDTTRRAYTSNLFQNSLIHQTEPGEIPPAGDGPLEELYKIRYGRTKDPVPNLRSRMSYFCFSELVSLVAVHDSSAERIKLAQAAAPYLILRAALPLKAYIADQPLRGRMPQPESQREELLFVLRKMRRLDCEPKAIPDCAGASSPHKKHLHRLFPLLHKAIKVAGKDPEVLEELVGLMDVVGDEFGI</sequence>
<dbReference type="InterPro" id="IPR032817">
    <property type="entry name" value="Mon2_C"/>
</dbReference>
<evidence type="ECO:0000259" key="5">
    <source>
        <dbReference type="Pfam" id="PF12783"/>
    </source>
</evidence>
<name>A0A8E2JDB7_9PEZI</name>
<dbReference type="OrthoDB" id="294853at2759"/>
<proteinExistence type="inferred from homology"/>
<dbReference type="SUPFAM" id="SSF48371">
    <property type="entry name" value="ARM repeat"/>
    <property type="match status" value="1"/>
</dbReference>
<dbReference type="Proteomes" id="UP000250266">
    <property type="component" value="Unassembled WGS sequence"/>
</dbReference>
<dbReference type="Pfam" id="PF16213">
    <property type="entry name" value="DCB"/>
    <property type="match status" value="1"/>
</dbReference>
<feature type="region of interest" description="Disordered" evidence="4">
    <location>
        <begin position="491"/>
        <end position="514"/>
    </location>
</feature>
<dbReference type="PANTHER" id="PTHR10663">
    <property type="entry name" value="GUANYL-NUCLEOTIDE EXCHANGE FACTOR"/>
    <property type="match status" value="1"/>
</dbReference>
<feature type="domain" description="Mon2/Sec7/BIG1-like dimerisation and cyclophilin-binding" evidence="7">
    <location>
        <begin position="4"/>
        <end position="175"/>
    </location>
</feature>
<evidence type="ECO:0000259" key="6">
    <source>
        <dbReference type="Pfam" id="PF16206"/>
    </source>
</evidence>
<dbReference type="Pfam" id="PF16206">
    <property type="entry name" value="Mon2_C"/>
    <property type="match status" value="1"/>
</dbReference>
<evidence type="ECO:0000256" key="1">
    <source>
        <dbReference type="ARBA" id="ARBA00008144"/>
    </source>
</evidence>
<keyword evidence="3" id="KW-0653">Protein transport</keyword>
<dbReference type="InterPro" id="IPR032691">
    <property type="entry name" value="Mon2/Sec7/BIG1-like_HUS"/>
</dbReference>
<reference evidence="8 9" key="1">
    <citation type="journal article" date="2016" name="Nat. Commun.">
        <title>Ectomycorrhizal ecology is imprinted in the genome of the dominant symbiotic fungus Cenococcum geophilum.</title>
        <authorList>
            <consortium name="DOE Joint Genome Institute"/>
            <person name="Peter M."/>
            <person name="Kohler A."/>
            <person name="Ohm R.A."/>
            <person name="Kuo A."/>
            <person name="Krutzmann J."/>
            <person name="Morin E."/>
            <person name="Arend M."/>
            <person name="Barry K.W."/>
            <person name="Binder M."/>
            <person name="Choi C."/>
            <person name="Clum A."/>
            <person name="Copeland A."/>
            <person name="Grisel N."/>
            <person name="Haridas S."/>
            <person name="Kipfer T."/>
            <person name="LaButti K."/>
            <person name="Lindquist E."/>
            <person name="Lipzen A."/>
            <person name="Maire R."/>
            <person name="Meier B."/>
            <person name="Mihaltcheva S."/>
            <person name="Molinier V."/>
            <person name="Murat C."/>
            <person name="Poggeler S."/>
            <person name="Quandt C.A."/>
            <person name="Sperisen C."/>
            <person name="Tritt A."/>
            <person name="Tisserant E."/>
            <person name="Crous P.W."/>
            <person name="Henrissat B."/>
            <person name="Nehls U."/>
            <person name="Egli S."/>
            <person name="Spatafora J.W."/>
            <person name="Grigoriev I.V."/>
            <person name="Martin F.M."/>
        </authorList>
    </citation>
    <scope>NUCLEOTIDE SEQUENCE [LARGE SCALE GENOMIC DNA]</scope>
    <source>
        <strain evidence="8 9">CBS 459.81</strain>
    </source>
</reference>
<dbReference type="PANTHER" id="PTHR10663:SF333">
    <property type="entry name" value="PROTEIN MON2 HOMOLOG"/>
    <property type="match status" value="1"/>
</dbReference>
<dbReference type="InterPro" id="IPR032629">
    <property type="entry name" value="DCB_dom"/>
</dbReference>
<evidence type="ECO:0000256" key="4">
    <source>
        <dbReference type="SAM" id="MobiDB-lite"/>
    </source>
</evidence>
<keyword evidence="2" id="KW-0813">Transport</keyword>
<evidence type="ECO:0000256" key="2">
    <source>
        <dbReference type="ARBA" id="ARBA00022448"/>
    </source>
</evidence>
<keyword evidence="9" id="KW-1185">Reference proteome</keyword>
<dbReference type="Pfam" id="PF12783">
    <property type="entry name" value="Sec7-like_HUS"/>
    <property type="match status" value="1"/>
</dbReference>
<evidence type="ECO:0000313" key="9">
    <source>
        <dbReference type="Proteomes" id="UP000250266"/>
    </source>
</evidence>
<evidence type="ECO:0000259" key="7">
    <source>
        <dbReference type="Pfam" id="PF16213"/>
    </source>
</evidence>
<evidence type="ECO:0008006" key="10">
    <source>
        <dbReference type="Google" id="ProtNLM"/>
    </source>
</evidence>
<feature type="domain" description="Mon2/Sec7/BIG1-like HUS" evidence="5">
    <location>
        <begin position="200"/>
        <end position="352"/>
    </location>
</feature>
<feature type="compositionally biased region" description="Polar residues" evidence="4">
    <location>
        <begin position="494"/>
        <end position="514"/>
    </location>
</feature>